<evidence type="ECO:0000313" key="2">
    <source>
        <dbReference type="Proteomes" id="UP000252040"/>
    </source>
</evidence>
<reference evidence="3" key="1">
    <citation type="submission" date="2025-08" db="UniProtKB">
        <authorList>
            <consortium name="RefSeq"/>
        </authorList>
    </citation>
    <scope>IDENTIFICATION</scope>
    <source>
        <tissue evidence="3">Meat</tissue>
    </source>
</reference>
<dbReference type="InterPro" id="IPR029166">
    <property type="entry name" value="WBS28"/>
</dbReference>
<dbReference type="RefSeq" id="XP_024602995.1">
    <property type="nucleotide sequence ID" value="XM_024747227.1"/>
</dbReference>
<dbReference type="PANTHER" id="PTHR37369:SF1">
    <property type="entry name" value="TRANSMEMBRANE PROTEIN 270"/>
    <property type="match status" value="1"/>
</dbReference>
<dbReference type="FunCoup" id="A0A341BJS4">
    <property type="interactions" value="6"/>
</dbReference>
<dbReference type="AlphaFoldDB" id="A0A341BJS4"/>
<keyword evidence="3" id="KW-0472">Membrane</keyword>
<evidence type="ECO:0000313" key="3">
    <source>
        <dbReference type="RefSeq" id="XP_024602995.1"/>
    </source>
</evidence>
<organism evidence="2 3">
    <name type="scientific">Neophocaena asiaeorientalis asiaeorientalis</name>
    <name type="common">Yangtze finless porpoise</name>
    <name type="synonym">Neophocaena phocaenoides subsp. asiaeorientalis</name>
    <dbReference type="NCBI Taxonomy" id="1706337"/>
    <lineage>
        <taxon>Eukaryota</taxon>
        <taxon>Metazoa</taxon>
        <taxon>Chordata</taxon>
        <taxon>Craniata</taxon>
        <taxon>Vertebrata</taxon>
        <taxon>Euteleostomi</taxon>
        <taxon>Mammalia</taxon>
        <taxon>Eutheria</taxon>
        <taxon>Laurasiatheria</taxon>
        <taxon>Artiodactyla</taxon>
        <taxon>Whippomorpha</taxon>
        <taxon>Cetacea</taxon>
        <taxon>Odontoceti</taxon>
        <taxon>Phocoenidae</taxon>
        <taxon>Neophocaena</taxon>
    </lineage>
</organism>
<dbReference type="CTD" id="135886"/>
<evidence type="ECO:0000256" key="1">
    <source>
        <dbReference type="SAM" id="MobiDB-lite"/>
    </source>
</evidence>
<sequence>MGGTDMESVPPVRSSLLGTLLVVVKLSALLAQNRAHLCNFLSLKTTLFNHWLSGLTQEAQGSHPPAKISACPVGRVLQAGLTLIEVPVWLVRRAPRLVWAGVLGCARASGLALKRLGAWEQLGLSAATWTDLLLSYLHGLMLAAGQLLLPTWRLCQKAPCCSLGRLPGKALLENCVVLGTSAVLKRLHCGVESMAALTSWHLAYLVTWTTCLASHLLQAAFEHTAQLAQAQEAEPQKALGLLCESPLPEPLAPEAGPVLPEPGAPVE</sequence>
<keyword evidence="2" id="KW-1185">Reference proteome</keyword>
<accession>A0A341BJS4</accession>
<dbReference type="STRING" id="1706337.A0A341BJS4"/>
<dbReference type="GeneID" id="112401144"/>
<feature type="compositionally biased region" description="Low complexity" evidence="1">
    <location>
        <begin position="248"/>
        <end position="258"/>
    </location>
</feature>
<dbReference type="Proteomes" id="UP000252040">
    <property type="component" value="Unplaced"/>
</dbReference>
<feature type="region of interest" description="Disordered" evidence="1">
    <location>
        <begin position="248"/>
        <end position="267"/>
    </location>
</feature>
<proteinExistence type="predicted"/>
<name>A0A341BJS4_NEOAA</name>
<dbReference type="KEGG" id="nasi:112401144"/>
<gene>
    <name evidence="3" type="primary">TMEM270</name>
</gene>
<protein>
    <submittedName>
        <fullName evidence="3">Transmembrane protein 270</fullName>
    </submittedName>
</protein>
<dbReference type="InParanoid" id="A0A341BJS4"/>
<keyword evidence="3" id="KW-0812">Transmembrane</keyword>
<dbReference type="PANTHER" id="PTHR37369">
    <property type="entry name" value="TRANSMEMBRANE PROTEIN 270"/>
    <property type="match status" value="1"/>
</dbReference>
<dbReference type="Pfam" id="PF15164">
    <property type="entry name" value="WBS28"/>
    <property type="match status" value="1"/>
</dbReference>